<comment type="caution">
    <text evidence="2">The sequence shown here is derived from an EMBL/GenBank/DDBJ whole genome shotgun (WGS) entry which is preliminary data.</text>
</comment>
<accession>A0A4D9DW50</accession>
<sequence length="180" mass="19519">MRPTYSVSWLVPLSIPVSCSQTLCLQGAGKSHTSVTCIPLFVAKCDEPSGIAQECYSIGGSSFPVVGCLALATGGAFKNTFEFLFDSFKTKLRLLVNLVPNCSEASLHPQIYGVTLVRAIRILFISSTGQGGKNLQIFCSVSGDSDTIQRQNRRDSKQNLSLLLTVSHTYLRLSIPWVSP</sequence>
<evidence type="ECO:0000256" key="1">
    <source>
        <dbReference type="SAM" id="SignalP"/>
    </source>
</evidence>
<feature type="chain" id="PRO_5020034377" evidence="1">
    <location>
        <begin position="20"/>
        <end position="180"/>
    </location>
</feature>
<keyword evidence="2" id="KW-0472">Membrane</keyword>
<keyword evidence="2" id="KW-0812">Transmembrane</keyword>
<name>A0A4D9DW50_9SAUR</name>
<feature type="signal peptide" evidence="1">
    <location>
        <begin position="1"/>
        <end position="19"/>
    </location>
</feature>
<dbReference type="AlphaFoldDB" id="A0A4D9DW50"/>
<reference evidence="2 3" key="1">
    <citation type="submission" date="2019-04" db="EMBL/GenBank/DDBJ databases">
        <title>Draft genome of the big-headed turtle Platysternon megacephalum.</title>
        <authorList>
            <person name="Gong S."/>
        </authorList>
    </citation>
    <scope>NUCLEOTIDE SEQUENCE [LARGE SCALE GENOMIC DNA]</scope>
    <source>
        <strain evidence="2">DO16091913</strain>
        <tissue evidence="2">Muscle</tissue>
    </source>
</reference>
<keyword evidence="3" id="KW-1185">Reference proteome</keyword>
<evidence type="ECO:0000313" key="3">
    <source>
        <dbReference type="Proteomes" id="UP000297703"/>
    </source>
</evidence>
<keyword evidence="1" id="KW-0732">Signal</keyword>
<dbReference type="Proteomes" id="UP000297703">
    <property type="component" value="Unassembled WGS sequence"/>
</dbReference>
<dbReference type="EMBL" id="QXTE01000198">
    <property type="protein sequence ID" value="TFK02191.1"/>
    <property type="molecule type" value="Genomic_DNA"/>
</dbReference>
<evidence type="ECO:0000313" key="2">
    <source>
        <dbReference type="EMBL" id="TFK02191.1"/>
    </source>
</evidence>
<protein>
    <submittedName>
        <fullName evidence="2">Proline-rich transmembrane protein 4</fullName>
    </submittedName>
</protein>
<proteinExistence type="predicted"/>
<reference evidence="2 3" key="2">
    <citation type="submission" date="2019-04" db="EMBL/GenBank/DDBJ databases">
        <title>The genome sequence of big-headed turtle.</title>
        <authorList>
            <person name="Gong S."/>
        </authorList>
    </citation>
    <scope>NUCLEOTIDE SEQUENCE [LARGE SCALE GENOMIC DNA]</scope>
    <source>
        <strain evidence="2">DO16091913</strain>
        <tissue evidence="2">Muscle</tissue>
    </source>
</reference>
<organism evidence="2 3">
    <name type="scientific">Platysternon megacephalum</name>
    <name type="common">big-headed turtle</name>
    <dbReference type="NCBI Taxonomy" id="55544"/>
    <lineage>
        <taxon>Eukaryota</taxon>
        <taxon>Metazoa</taxon>
        <taxon>Chordata</taxon>
        <taxon>Craniata</taxon>
        <taxon>Vertebrata</taxon>
        <taxon>Euteleostomi</taxon>
        <taxon>Archelosauria</taxon>
        <taxon>Testudinata</taxon>
        <taxon>Testudines</taxon>
        <taxon>Cryptodira</taxon>
        <taxon>Durocryptodira</taxon>
        <taxon>Testudinoidea</taxon>
        <taxon>Platysternidae</taxon>
        <taxon>Platysternon</taxon>
    </lineage>
</organism>
<gene>
    <name evidence="2" type="ORF">DR999_PMT15468</name>
</gene>